<dbReference type="GO" id="GO:0016829">
    <property type="term" value="F:lyase activity"/>
    <property type="evidence" value="ECO:0007669"/>
    <property type="project" value="UniProtKB-KW"/>
</dbReference>
<keyword evidence="5 9" id="KW-0460">Magnesium</keyword>
<keyword evidence="12" id="KW-1185">Reference proteome</keyword>
<dbReference type="NCBIfam" id="TIGR04508">
    <property type="entry name" value="queE_Cx14CxxC"/>
    <property type="match status" value="1"/>
</dbReference>
<evidence type="ECO:0000256" key="9">
    <source>
        <dbReference type="HAMAP-Rule" id="MF_00917"/>
    </source>
</evidence>
<protein>
    <recommendedName>
        <fullName evidence="9">7-carboxy-7-deazaguanine synthase</fullName>
        <shortName evidence="9">CDG synthase</shortName>
        <ecNumber evidence="9">4.3.99.3</ecNumber>
    </recommendedName>
    <alternativeName>
        <fullName evidence="9">Queuosine biosynthesis protein QueE</fullName>
    </alternativeName>
</protein>
<feature type="binding site" evidence="9">
    <location>
        <position position="211"/>
    </location>
    <ligand>
        <name>substrate</name>
    </ligand>
</feature>
<feature type="binding site" evidence="9">
    <location>
        <begin position="12"/>
        <end position="14"/>
    </location>
    <ligand>
        <name>substrate</name>
    </ligand>
</feature>
<evidence type="ECO:0000256" key="2">
    <source>
        <dbReference type="ARBA" id="ARBA00022691"/>
    </source>
</evidence>
<feature type="binding site" evidence="9">
    <location>
        <position position="46"/>
    </location>
    <ligand>
        <name>[4Fe-4S] cluster</name>
        <dbReference type="ChEBI" id="CHEBI:49883"/>
        <note>4Fe-4S-S-AdoMet</note>
    </ligand>
</feature>
<keyword evidence="3 9" id="KW-0479">Metal-binding</keyword>
<gene>
    <name evidence="9 11" type="primary">queE</name>
    <name evidence="11" type="ORF">ACFMB1_12525</name>
</gene>
<dbReference type="PIRSF" id="PIRSF000370">
    <property type="entry name" value="QueE"/>
    <property type="match status" value="1"/>
</dbReference>
<feature type="binding site" evidence="9">
    <location>
        <position position="51"/>
    </location>
    <ligand>
        <name>Mg(2+)</name>
        <dbReference type="ChEBI" id="CHEBI:18420"/>
    </ligand>
</feature>
<dbReference type="PANTHER" id="PTHR42836:SF1">
    <property type="entry name" value="7-CARBOXY-7-DEAZAGUANINE SYNTHASE"/>
    <property type="match status" value="1"/>
</dbReference>
<comment type="catalytic activity">
    <reaction evidence="9">
        <text>6-carboxy-5,6,7,8-tetrahydropterin + H(+) = 7-carboxy-7-carbaguanine + NH4(+)</text>
        <dbReference type="Rhea" id="RHEA:27974"/>
        <dbReference type="ChEBI" id="CHEBI:15378"/>
        <dbReference type="ChEBI" id="CHEBI:28938"/>
        <dbReference type="ChEBI" id="CHEBI:61032"/>
        <dbReference type="ChEBI" id="CHEBI:61036"/>
        <dbReference type="EC" id="4.3.99.3"/>
    </reaction>
</comment>
<feature type="binding site" evidence="9">
    <location>
        <begin position="174"/>
        <end position="177"/>
    </location>
    <ligand>
        <name>S-adenosyl-L-methionine</name>
        <dbReference type="ChEBI" id="CHEBI:59789"/>
    </ligand>
</feature>
<dbReference type="InterPro" id="IPR024924">
    <property type="entry name" value="7-CO-7-deazaguanine_synth-like"/>
</dbReference>
<evidence type="ECO:0000256" key="4">
    <source>
        <dbReference type="ARBA" id="ARBA00022785"/>
    </source>
</evidence>
<feature type="binding site" evidence="9">
    <location>
        <begin position="48"/>
        <end position="50"/>
    </location>
    <ligand>
        <name>S-adenosyl-L-methionine</name>
        <dbReference type="ChEBI" id="CHEBI:59789"/>
    </ligand>
</feature>
<feature type="binding site" evidence="9">
    <location>
        <position position="91"/>
    </location>
    <ligand>
        <name>substrate</name>
    </ligand>
</feature>
<dbReference type="RefSeq" id="WP_379882398.1">
    <property type="nucleotide sequence ID" value="NZ_JBHPON010000002.1"/>
</dbReference>
<dbReference type="EMBL" id="JBHPON010000002">
    <property type="protein sequence ID" value="MFC6036372.1"/>
    <property type="molecule type" value="Genomic_DNA"/>
</dbReference>
<comment type="caution">
    <text evidence="11">The sequence shown here is derived from an EMBL/GenBank/DDBJ whole genome shotgun (WGS) entry which is preliminary data.</text>
</comment>
<evidence type="ECO:0000256" key="7">
    <source>
        <dbReference type="ARBA" id="ARBA00023014"/>
    </source>
</evidence>
<evidence type="ECO:0000313" key="11">
    <source>
        <dbReference type="EMBL" id="MFC6036372.1"/>
    </source>
</evidence>
<keyword evidence="6 9" id="KW-0408">Iron</keyword>
<comment type="function">
    <text evidence="9">Catalyzes the complex heterocyclic radical-mediated conversion of 6-carboxy-5,6,7,8-tetrahydropterin (CPH4) to 7-carboxy-7-deazaguanine (CDG), a step common to the biosynthetic pathways of all 7-deazapurine-containing compounds.</text>
</comment>
<keyword evidence="2 9" id="KW-0949">S-adenosyl-L-methionine</keyword>
<dbReference type="HAMAP" id="MF_00917">
    <property type="entry name" value="QueE"/>
    <property type="match status" value="1"/>
</dbReference>
<feature type="binding site" evidence="9">
    <location>
        <position position="93"/>
    </location>
    <ligand>
        <name>S-adenosyl-L-methionine</name>
        <dbReference type="ChEBI" id="CHEBI:59789"/>
    </ligand>
</feature>
<feature type="binding site" evidence="9">
    <location>
        <position position="49"/>
    </location>
    <ligand>
        <name>[4Fe-4S] cluster</name>
        <dbReference type="ChEBI" id="CHEBI:49883"/>
        <note>4Fe-4S-S-AdoMet</note>
    </ligand>
</feature>
<evidence type="ECO:0000256" key="1">
    <source>
        <dbReference type="ARBA" id="ARBA00022485"/>
    </source>
</evidence>
<evidence type="ECO:0000256" key="3">
    <source>
        <dbReference type="ARBA" id="ARBA00022723"/>
    </source>
</evidence>
<feature type="domain" description="Radical SAM core" evidence="10">
    <location>
        <begin position="18"/>
        <end position="211"/>
    </location>
</feature>
<keyword evidence="8 9" id="KW-0456">Lyase</keyword>
<dbReference type="Gene3D" id="3.20.20.70">
    <property type="entry name" value="Aldolase class I"/>
    <property type="match status" value="1"/>
</dbReference>
<comment type="pathway">
    <text evidence="9">Purine metabolism; 7-cyano-7-deazaguanine biosynthesis.</text>
</comment>
<dbReference type="SFLD" id="SFLDF00376">
    <property type="entry name" value="7-carboxy-7-deazaguanine_synth"/>
    <property type="match status" value="1"/>
</dbReference>
<dbReference type="SFLD" id="SFLDS00029">
    <property type="entry name" value="Radical_SAM"/>
    <property type="match status" value="1"/>
</dbReference>
<evidence type="ECO:0000256" key="5">
    <source>
        <dbReference type="ARBA" id="ARBA00022842"/>
    </source>
</evidence>
<evidence type="ECO:0000256" key="8">
    <source>
        <dbReference type="ARBA" id="ARBA00023239"/>
    </source>
</evidence>
<name>A0ABW1L0G8_9PROT</name>
<feature type="binding site" evidence="9">
    <location>
        <begin position="134"/>
        <end position="136"/>
    </location>
    <ligand>
        <name>S-adenosyl-L-methionine</name>
        <dbReference type="ChEBI" id="CHEBI:59789"/>
    </ligand>
</feature>
<dbReference type="Proteomes" id="UP001596116">
    <property type="component" value="Unassembled WGS sequence"/>
</dbReference>
<dbReference type="PANTHER" id="PTHR42836">
    <property type="entry name" value="7-CARBOXY-7-DEAZAGUANINE SYNTHASE"/>
    <property type="match status" value="1"/>
</dbReference>
<comment type="subunit">
    <text evidence="9">Homodimer.</text>
</comment>
<proteinExistence type="inferred from homology"/>
<evidence type="ECO:0000256" key="6">
    <source>
        <dbReference type="ARBA" id="ARBA00023004"/>
    </source>
</evidence>
<comment type="cofactor">
    <cofactor evidence="9">
        <name>[4Fe-4S] cluster</name>
        <dbReference type="ChEBI" id="CHEBI:49883"/>
    </cofactor>
    <text evidence="9">Binds 1 [4Fe-4S] cluster. The cluster is coordinated with 3 cysteines and an exchangeable S-adenosyl-L-methionine.</text>
</comment>
<comment type="cofactor">
    <cofactor evidence="9">
        <name>Mg(2+)</name>
        <dbReference type="ChEBI" id="CHEBI:18420"/>
    </cofactor>
</comment>
<feature type="binding site" evidence="9">
    <location>
        <position position="27"/>
    </location>
    <ligand>
        <name>substrate</name>
    </ligand>
</feature>
<organism evidence="11 12">
    <name type="scientific">Hyphococcus aureus</name>
    <dbReference type="NCBI Taxonomy" id="2666033"/>
    <lineage>
        <taxon>Bacteria</taxon>
        <taxon>Pseudomonadati</taxon>
        <taxon>Pseudomonadota</taxon>
        <taxon>Alphaproteobacteria</taxon>
        <taxon>Parvularculales</taxon>
        <taxon>Parvularculaceae</taxon>
        <taxon>Hyphococcus</taxon>
    </lineage>
</organism>
<comment type="cofactor">
    <cofactor evidence="9">
        <name>S-adenosyl-L-methionine</name>
        <dbReference type="ChEBI" id="CHEBI:59789"/>
    </cofactor>
    <text evidence="9">Binds 1 S-adenosyl-L-methionine per subunit.</text>
</comment>
<dbReference type="EC" id="4.3.99.3" evidence="9"/>
<dbReference type="PROSITE" id="PS51918">
    <property type="entry name" value="RADICAL_SAM"/>
    <property type="match status" value="1"/>
</dbReference>
<comment type="similarity">
    <text evidence="9">Belongs to the radical SAM superfamily. 7-carboxy-7-deazaguanine synthase family.</text>
</comment>
<reference evidence="11 12" key="1">
    <citation type="submission" date="2024-09" db="EMBL/GenBank/DDBJ databases">
        <authorList>
            <person name="Zhang Z.-H."/>
        </authorList>
    </citation>
    <scope>NUCLEOTIDE SEQUENCE [LARGE SCALE GENOMIC DNA]</scope>
    <source>
        <strain evidence="11 12">HHTR114</strain>
    </source>
</reference>
<evidence type="ECO:0000313" key="12">
    <source>
        <dbReference type="Proteomes" id="UP001596116"/>
    </source>
</evidence>
<dbReference type="Pfam" id="PF04055">
    <property type="entry name" value="Radical_SAM"/>
    <property type="match status" value="1"/>
</dbReference>
<keyword evidence="1 9" id="KW-0004">4Fe-4S</keyword>
<keyword evidence="7 9" id="KW-0411">Iron-sulfur</keyword>
<feature type="binding site" evidence="9">
    <location>
        <position position="31"/>
    </location>
    <ligand>
        <name>[4Fe-4S] cluster</name>
        <dbReference type="ChEBI" id="CHEBI:49883"/>
        <note>4Fe-4S-S-AdoMet</note>
    </ligand>
</feature>
<evidence type="ECO:0000259" key="10">
    <source>
        <dbReference type="PROSITE" id="PS51918"/>
    </source>
</evidence>
<accession>A0ABW1L0G8</accession>
<dbReference type="InterPro" id="IPR058240">
    <property type="entry name" value="rSAM_sf"/>
</dbReference>
<sequence>MSYAVKEIYYTLQGEGAQAGRPAVFLRFAGCNLWSGLERDRAGAICTFCDTDFIGTDGPGGGKFKDAEALARAAATHWPESKAGKPYVVCTGGEPLLQLDPALIDALHGAGFEIAVETNGTIAAPEGIDWICVSPKATAPLVQRSGQELKLVYHQADAPPEIFEDLAFDFFFLQPMDGPARGEQTAAAIEYCRTHPQWRLSLQTHKLVGIP</sequence>
<keyword evidence="4 9" id="KW-0671">Queuosine biosynthesis</keyword>
<dbReference type="InterPro" id="IPR030977">
    <property type="entry name" value="QueE_Cx14CxxC"/>
</dbReference>
<dbReference type="InterPro" id="IPR013785">
    <property type="entry name" value="Aldolase_TIM"/>
</dbReference>
<dbReference type="SUPFAM" id="SSF102114">
    <property type="entry name" value="Radical SAM enzymes"/>
    <property type="match status" value="1"/>
</dbReference>
<dbReference type="InterPro" id="IPR007197">
    <property type="entry name" value="rSAM"/>
</dbReference>